<feature type="domain" description="TFIIS central" evidence="10">
    <location>
        <begin position="258"/>
        <end position="406"/>
    </location>
</feature>
<feature type="region of interest" description="Disordered" evidence="8">
    <location>
        <begin position="129"/>
        <end position="254"/>
    </location>
</feature>
<feature type="compositionally biased region" description="Low complexity" evidence="8">
    <location>
        <begin position="190"/>
        <end position="203"/>
    </location>
</feature>
<feature type="domain" description="PHD-type" evidence="9">
    <location>
        <begin position="61"/>
        <end position="111"/>
    </location>
</feature>
<dbReference type="GO" id="GO:0001139">
    <property type="term" value="F:RNA polymerase II complex recruiting activity"/>
    <property type="evidence" value="ECO:0007669"/>
    <property type="project" value="TreeGrafter"/>
</dbReference>
<dbReference type="AlphaFoldDB" id="A0AAW0AT58"/>
<feature type="region of interest" description="Disordered" evidence="8">
    <location>
        <begin position="1"/>
        <end position="55"/>
    </location>
</feature>
<dbReference type="PROSITE" id="PS51321">
    <property type="entry name" value="TFIIS_CENTRAL"/>
    <property type="match status" value="1"/>
</dbReference>
<proteinExistence type="inferred from homology"/>
<dbReference type="InterPro" id="IPR003618">
    <property type="entry name" value="TFIIS_cen_dom"/>
</dbReference>
<dbReference type="GO" id="GO:0006362">
    <property type="term" value="P:transcription elongation by RNA polymerase I"/>
    <property type="evidence" value="ECO:0007669"/>
    <property type="project" value="TreeGrafter"/>
</dbReference>
<dbReference type="Proteomes" id="UP001362999">
    <property type="component" value="Unassembled WGS sequence"/>
</dbReference>
<evidence type="ECO:0000313" key="12">
    <source>
        <dbReference type="Proteomes" id="UP001362999"/>
    </source>
</evidence>
<feature type="compositionally biased region" description="Basic residues" evidence="8">
    <location>
        <begin position="205"/>
        <end position="239"/>
    </location>
</feature>
<dbReference type="InterPro" id="IPR001965">
    <property type="entry name" value="Znf_PHD"/>
</dbReference>
<dbReference type="PANTHER" id="PTHR11477:SF11">
    <property type="entry name" value="TRANSCRIPTION FACTOR BYE1"/>
    <property type="match status" value="1"/>
</dbReference>
<dbReference type="InterPro" id="IPR019787">
    <property type="entry name" value="Znf_PHD-finger"/>
</dbReference>
<evidence type="ECO:0000259" key="9">
    <source>
        <dbReference type="PROSITE" id="PS50016"/>
    </source>
</evidence>
<feature type="region of interest" description="Disordered" evidence="8">
    <location>
        <begin position="594"/>
        <end position="629"/>
    </location>
</feature>
<evidence type="ECO:0000256" key="8">
    <source>
        <dbReference type="SAM" id="MobiDB-lite"/>
    </source>
</evidence>
<comment type="caution">
    <text evidence="11">The sequence shown here is derived from an EMBL/GenBank/DDBJ whole genome shotgun (WGS) entry which is preliminary data.</text>
</comment>
<dbReference type="SUPFAM" id="SSF57903">
    <property type="entry name" value="FYVE/PHD zinc finger"/>
    <property type="match status" value="1"/>
</dbReference>
<dbReference type="GO" id="GO:0031564">
    <property type="term" value="P:transcription antitermination"/>
    <property type="evidence" value="ECO:0007669"/>
    <property type="project" value="TreeGrafter"/>
</dbReference>
<dbReference type="SUPFAM" id="SSF46942">
    <property type="entry name" value="Elongation factor TFIIS domain 2"/>
    <property type="match status" value="1"/>
</dbReference>
<dbReference type="InterPro" id="IPR036575">
    <property type="entry name" value="TFIIS_cen_dom_sf"/>
</dbReference>
<dbReference type="GO" id="GO:0000977">
    <property type="term" value="F:RNA polymerase II transcription regulatory region sequence-specific DNA binding"/>
    <property type="evidence" value="ECO:0007669"/>
    <property type="project" value="TreeGrafter"/>
</dbReference>
<feature type="compositionally biased region" description="Basic and acidic residues" evidence="8">
    <location>
        <begin position="30"/>
        <end position="41"/>
    </location>
</feature>
<dbReference type="PROSITE" id="PS50016">
    <property type="entry name" value="ZF_PHD_2"/>
    <property type="match status" value="1"/>
</dbReference>
<dbReference type="InterPro" id="IPR019786">
    <property type="entry name" value="Zinc_finger_PHD-type_CS"/>
</dbReference>
<dbReference type="InterPro" id="IPR012921">
    <property type="entry name" value="SPOC_C"/>
</dbReference>
<dbReference type="Pfam" id="PF07744">
    <property type="entry name" value="SPOC"/>
    <property type="match status" value="1"/>
</dbReference>
<dbReference type="EMBL" id="JAWWNJ010000054">
    <property type="protein sequence ID" value="KAK7015316.1"/>
    <property type="molecule type" value="Genomic_DNA"/>
</dbReference>
<feature type="region of interest" description="Disordered" evidence="8">
    <location>
        <begin position="429"/>
        <end position="477"/>
    </location>
</feature>
<evidence type="ECO:0000259" key="10">
    <source>
        <dbReference type="PROSITE" id="PS51321"/>
    </source>
</evidence>
<feature type="compositionally biased region" description="Basic and acidic residues" evidence="8">
    <location>
        <begin position="429"/>
        <end position="448"/>
    </location>
</feature>
<comment type="function">
    <text evidence="1">Negative regulator of transcription elongation.</text>
</comment>
<dbReference type="PROSITE" id="PS01359">
    <property type="entry name" value="ZF_PHD_1"/>
    <property type="match status" value="1"/>
</dbReference>
<feature type="region of interest" description="Disordered" evidence="8">
    <location>
        <begin position="510"/>
        <end position="578"/>
    </location>
</feature>
<organism evidence="11 12">
    <name type="scientific">Favolaschia claudopus</name>
    <dbReference type="NCBI Taxonomy" id="2862362"/>
    <lineage>
        <taxon>Eukaryota</taxon>
        <taxon>Fungi</taxon>
        <taxon>Dikarya</taxon>
        <taxon>Basidiomycota</taxon>
        <taxon>Agaricomycotina</taxon>
        <taxon>Agaricomycetes</taxon>
        <taxon>Agaricomycetidae</taxon>
        <taxon>Agaricales</taxon>
        <taxon>Marasmiineae</taxon>
        <taxon>Mycenaceae</taxon>
        <taxon>Favolaschia</taxon>
    </lineage>
</organism>
<evidence type="ECO:0000256" key="1">
    <source>
        <dbReference type="ARBA" id="ARBA00002311"/>
    </source>
</evidence>
<dbReference type="CDD" id="cd21538">
    <property type="entry name" value="SPOC_TFIIS"/>
    <property type="match status" value="1"/>
</dbReference>
<evidence type="ECO:0000256" key="5">
    <source>
        <dbReference type="ARBA" id="ARBA00022771"/>
    </source>
</evidence>
<sequence>MSTRLRTRTTSSAANTKPVSKAHPTPTKSKRSDNVENDRPKTLLKAKSTSNGKRVKSPNPAVYCLCKKGDDGSPMVNCAECDDWFHFACVDLNDQTAEDINVYVCPPCSQKTGHRTVMLWEGPEAVEDVGFSSRSSNPKQPAVKKEKIDKAPFDEPESADDDPSSEDEYVVDRGQGTSSQRRRARRLSFSDESGGSDSDSEVSGRAKRKSPGAKNLKRKAAASSHLHSKAHAPPPKRKRGESTASASGLGTGASEDPIREFCLKKFTDMFHDIFLRYPYVRDEQGIPKEKLPMDLSEEENAQVEEAAKQFANELEQCVYGIYSEPDKRGSPSAGPKYKERFRMLQFNLSKVDRTVLHKRIASGDITAKEISLMSSTDLANEQAKQAIRMAEKEALEHWILEKTDIPRAKLTHKGLEDIEGLGETSMIREREVDRRREEEERRERERAARARQRTTSVSVPPESPMSPVTPMSASWQRPPMHTPLLPTSSADIAMVAADTSAEPEMNLADLINIDDELPAAAQESPSSTVPPASGPAPNFDFQASSPIPGFGRALSPEAPPAASPTASTTGLSPFASKGSGPSFDLNALWAAPKKEDMEDADTSVSAPATTSSPPQTHSPVPMDDSRDTKDETVDMDITEDQDFDMFLDEKESGGPPSTEVLQAAFENTAQVWSGRINMPLDSTIPQETPVVARQIGGRTIDSTSSLWKTLFPTDLLRIDGRVPVDKSAQFLLQTRMNSAKELVAVAFSPGSSTANAGFQILMDFLIAKGRHGLVFPWGSRPKDHHPGKELYIIPLLSSDKLPDYMELLDNFVLPKTRSANYLVGVWILNKGKLASPPPVPAPATGPAIAHPLNMLTPPSATPTPQLTFEPSVLAAEVAALTPEQVRVMLQSLTASTLNTIPVTNTQSPIAGAMPMTQPGGMPPPQGWGHPGMPPPGHDHGPRMPTHGPAPVPGMGYPPPYPPPHQQHSPAYGQQPPQSPYQRREYGRDQQQGYDRGGRDNSWGNDRGGRGRGRGRGGGRGGPPPPADSGWPRRHNNGPQRRWD</sequence>
<keyword evidence="12" id="KW-1185">Reference proteome</keyword>
<evidence type="ECO:0000256" key="3">
    <source>
        <dbReference type="ARBA" id="ARBA00021616"/>
    </source>
</evidence>
<reference evidence="11 12" key="1">
    <citation type="journal article" date="2024" name="J Genomics">
        <title>Draft genome sequencing and assembly of Favolaschia claudopus CIRM-BRFM 2984 isolated from oak limbs.</title>
        <authorList>
            <person name="Navarro D."/>
            <person name="Drula E."/>
            <person name="Chaduli D."/>
            <person name="Cazenave R."/>
            <person name="Ahrendt S."/>
            <person name="Wang J."/>
            <person name="Lipzen A."/>
            <person name="Daum C."/>
            <person name="Barry K."/>
            <person name="Grigoriev I.V."/>
            <person name="Favel A."/>
            <person name="Rosso M.N."/>
            <person name="Martin F."/>
        </authorList>
    </citation>
    <scope>NUCLEOTIDE SEQUENCE [LARGE SCALE GENOMIC DNA]</scope>
    <source>
        <strain evidence="11 12">CIRM-BRFM 2984</strain>
    </source>
</reference>
<dbReference type="InterPro" id="IPR013083">
    <property type="entry name" value="Znf_RING/FYVE/PHD"/>
</dbReference>
<feature type="compositionally biased region" description="Low complexity" evidence="8">
    <location>
        <begin position="453"/>
        <end position="472"/>
    </location>
</feature>
<dbReference type="Pfam" id="PF00628">
    <property type="entry name" value="PHD"/>
    <property type="match status" value="1"/>
</dbReference>
<feature type="region of interest" description="Disordered" evidence="8">
    <location>
        <begin position="915"/>
        <end position="1043"/>
    </location>
</feature>
<evidence type="ECO:0000313" key="11">
    <source>
        <dbReference type="EMBL" id="KAK7015316.1"/>
    </source>
</evidence>
<gene>
    <name evidence="11" type="ORF">R3P38DRAFT_3276549</name>
</gene>
<keyword evidence="5 7" id="KW-0863">Zinc-finger</keyword>
<feature type="compositionally biased region" description="Acidic residues" evidence="8">
    <location>
        <begin position="154"/>
        <end position="169"/>
    </location>
</feature>
<feature type="compositionally biased region" description="Low complexity" evidence="8">
    <location>
        <begin position="563"/>
        <end position="573"/>
    </location>
</feature>
<evidence type="ECO:0000256" key="6">
    <source>
        <dbReference type="ARBA" id="ARBA00022833"/>
    </source>
</evidence>
<feature type="compositionally biased region" description="Low complexity" evidence="8">
    <location>
        <begin position="1"/>
        <end position="12"/>
    </location>
</feature>
<dbReference type="GO" id="GO:0005634">
    <property type="term" value="C:nucleus"/>
    <property type="evidence" value="ECO:0007669"/>
    <property type="project" value="TreeGrafter"/>
</dbReference>
<dbReference type="GO" id="GO:0006368">
    <property type="term" value="P:transcription elongation by RNA polymerase II"/>
    <property type="evidence" value="ECO:0007669"/>
    <property type="project" value="TreeGrafter"/>
</dbReference>
<dbReference type="GO" id="GO:0008270">
    <property type="term" value="F:zinc ion binding"/>
    <property type="evidence" value="ECO:0007669"/>
    <property type="project" value="UniProtKB-KW"/>
</dbReference>
<dbReference type="Gene3D" id="3.30.40.10">
    <property type="entry name" value="Zinc/RING finger domain, C3HC4 (zinc finger)"/>
    <property type="match status" value="1"/>
</dbReference>
<keyword evidence="4" id="KW-0479">Metal-binding</keyword>
<keyword evidence="6" id="KW-0862">Zinc</keyword>
<feature type="compositionally biased region" description="Basic and acidic residues" evidence="8">
    <location>
        <begin position="143"/>
        <end position="153"/>
    </location>
</feature>
<dbReference type="InterPro" id="IPR011011">
    <property type="entry name" value="Znf_FYVE_PHD"/>
</dbReference>
<dbReference type="GO" id="GO:0031440">
    <property type="term" value="P:regulation of mRNA 3'-end processing"/>
    <property type="evidence" value="ECO:0007669"/>
    <property type="project" value="TreeGrafter"/>
</dbReference>
<feature type="compositionally biased region" description="Low complexity" evidence="8">
    <location>
        <begin position="988"/>
        <end position="1004"/>
    </location>
</feature>
<feature type="compositionally biased region" description="Pro residues" evidence="8">
    <location>
        <begin position="947"/>
        <end position="964"/>
    </location>
</feature>
<feature type="compositionally biased region" description="Pro residues" evidence="8">
    <location>
        <begin position="920"/>
        <end position="935"/>
    </location>
</feature>
<dbReference type="Gene3D" id="1.10.472.30">
    <property type="entry name" value="Transcription elongation factor S-II, central domain"/>
    <property type="match status" value="1"/>
</dbReference>
<comment type="similarity">
    <text evidence="2">Belongs to the BYE1 family.</text>
</comment>
<accession>A0AAW0AT58</accession>
<dbReference type="SMART" id="SM00249">
    <property type="entry name" value="PHD"/>
    <property type="match status" value="1"/>
</dbReference>
<dbReference type="Pfam" id="PF07500">
    <property type="entry name" value="TFIIS_M"/>
    <property type="match status" value="1"/>
</dbReference>
<evidence type="ECO:0000256" key="7">
    <source>
        <dbReference type="PROSITE-ProRule" id="PRU00146"/>
    </source>
</evidence>
<feature type="compositionally biased region" description="Low complexity" evidence="8">
    <location>
        <begin position="602"/>
        <end position="621"/>
    </location>
</feature>
<protein>
    <recommendedName>
        <fullName evidence="3">Transcription factor BYE1</fullName>
    </recommendedName>
</protein>
<name>A0AAW0AT58_9AGAR</name>
<evidence type="ECO:0000256" key="2">
    <source>
        <dbReference type="ARBA" id="ARBA00011050"/>
    </source>
</evidence>
<evidence type="ECO:0000256" key="4">
    <source>
        <dbReference type="ARBA" id="ARBA00022723"/>
    </source>
</evidence>
<dbReference type="PANTHER" id="PTHR11477">
    <property type="entry name" value="TRANSCRIPTION FACTOR S-II ZINC FINGER DOMAIN-CONTAINING PROTEIN"/>
    <property type="match status" value="1"/>
</dbReference>